<evidence type="ECO:0000313" key="3">
    <source>
        <dbReference type="Proteomes" id="UP000254029"/>
    </source>
</evidence>
<feature type="chain" id="PRO_5043993540" evidence="1">
    <location>
        <begin position="27"/>
        <end position="530"/>
    </location>
</feature>
<feature type="signal peptide" evidence="1">
    <location>
        <begin position="1"/>
        <end position="26"/>
    </location>
</feature>
<evidence type="ECO:0000313" key="2">
    <source>
        <dbReference type="EMBL" id="SUX33002.1"/>
    </source>
</evidence>
<dbReference type="Proteomes" id="UP000254029">
    <property type="component" value="Unassembled WGS sequence"/>
</dbReference>
<dbReference type="AlphaFoldDB" id="A0AAX2M928"/>
<sequence length="530" mass="57644">MRSFAKPRRRAAWGAVACLLAGHAMAAPSLNESGPEAAAALSRLYDQSVEDCGGEYAAPHCSGVLFKPGAAGLPAWLPGAAERLTHGVGALFLRRDLGRADAGYGMVWGHSSGERAAPLHAACVWPYAVGTSDSRDDYGCGKVSATPAQRPDTDSSSCFGLGVMDRAQWLVAYDSTGTQPCSLSALVAGRFADAMHLNKLGRIKQAPQLWFRDWPAPDKLPVMAFAYWKGAEAGKEKAVDDRDDFVAESGRLLPVLEFDPSSPGQTFIFHTADNPEGARAGSRAERVAARLQRRFDDTSPRCPDGGPAWLCSGLIMRATANYPFTPNPNNPIASFSYLRKDAGTVNMFKHQGIILKPTPDLMERMACLYPMDADSWATHGRIAGHYYCNTPLLSPHDEAHGDYSSCHAAGIAAQGLSGKEMSSRFHAKYSSDRDAQCSFSVRDPSQFYAGILATVYNKAYFGWLDWNELILKPWKSEADVPEIEAFFYFKGDSGAKSLATSYVGKYKRLTGRDVPALAVDFPHDRIEFEK</sequence>
<dbReference type="RefSeq" id="WP_131825725.1">
    <property type="nucleotide sequence ID" value="NZ_JBHMEH010000060.1"/>
</dbReference>
<proteinExistence type="predicted"/>
<name>A0AAX2M928_CHRVL</name>
<dbReference type="EMBL" id="UIGR01000001">
    <property type="protein sequence ID" value="SUX33002.1"/>
    <property type="molecule type" value="Genomic_DNA"/>
</dbReference>
<evidence type="ECO:0000256" key="1">
    <source>
        <dbReference type="SAM" id="SignalP"/>
    </source>
</evidence>
<gene>
    <name evidence="2" type="ORF">NCTC8684_02090</name>
</gene>
<reference evidence="2 3" key="1">
    <citation type="submission" date="2018-06" db="EMBL/GenBank/DDBJ databases">
        <authorList>
            <consortium name="Pathogen Informatics"/>
            <person name="Doyle S."/>
        </authorList>
    </citation>
    <scope>NUCLEOTIDE SEQUENCE [LARGE SCALE GENOMIC DNA]</scope>
    <source>
        <strain evidence="2 3">NCTC8684</strain>
    </source>
</reference>
<accession>A0AAX2M928</accession>
<comment type="caution">
    <text evidence="2">The sequence shown here is derived from an EMBL/GenBank/DDBJ whole genome shotgun (WGS) entry which is preliminary data.</text>
</comment>
<protein>
    <submittedName>
        <fullName evidence="2">Uncharacterized protein</fullName>
    </submittedName>
</protein>
<organism evidence="2 3">
    <name type="scientific">Chromobacterium violaceum</name>
    <dbReference type="NCBI Taxonomy" id="536"/>
    <lineage>
        <taxon>Bacteria</taxon>
        <taxon>Pseudomonadati</taxon>
        <taxon>Pseudomonadota</taxon>
        <taxon>Betaproteobacteria</taxon>
        <taxon>Neisseriales</taxon>
        <taxon>Chromobacteriaceae</taxon>
        <taxon>Chromobacterium</taxon>
    </lineage>
</organism>
<keyword evidence="1" id="KW-0732">Signal</keyword>